<keyword evidence="2" id="KW-1185">Reference proteome</keyword>
<dbReference type="EMBL" id="SPHZ02000002">
    <property type="protein sequence ID" value="KAF0929279.1"/>
    <property type="molecule type" value="Genomic_DNA"/>
</dbReference>
<dbReference type="AlphaFoldDB" id="A0A6G1EXG7"/>
<sequence length="64" mass="7141">MAQGRQQPIADRRVASILILKAQAITYSLLPMTRVAFFSSSTTIYHLPLINSHKTKSQFTSSFA</sequence>
<dbReference type="Proteomes" id="UP000479710">
    <property type="component" value="Unassembled WGS sequence"/>
</dbReference>
<comment type="caution">
    <text evidence="1">The sequence shown here is derived from an EMBL/GenBank/DDBJ whole genome shotgun (WGS) entry which is preliminary data.</text>
</comment>
<protein>
    <submittedName>
        <fullName evidence="1">Uncharacterized protein</fullName>
    </submittedName>
</protein>
<name>A0A6G1EXG7_9ORYZ</name>
<evidence type="ECO:0000313" key="1">
    <source>
        <dbReference type="EMBL" id="KAF0929279.1"/>
    </source>
</evidence>
<reference evidence="1 2" key="1">
    <citation type="submission" date="2019-11" db="EMBL/GenBank/DDBJ databases">
        <title>Whole genome sequence of Oryza granulata.</title>
        <authorList>
            <person name="Li W."/>
        </authorList>
    </citation>
    <scope>NUCLEOTIDE SEQUENCE [LARGE SCALE GENOMIC DNA]</scope>
    <source>
        <strain evidence="2">cv. Menghai</strain>
        <tissue evidence="1">Leaf</tissue>
    </source>
</reference>
<gene>
    <name evidence="1" type="ORF">E2562_019601</name>
</gene>
<evidence type="ECO:0000313" key="2">
    <source>
        <dbReference type="Proteomes" id="UP000479710"/>
    </source>
</evidence>
<accession>A0A6G1EXG7</accession>
<organism evidence="1 2">
    <name type="scientific">Oryza meyeriana var. granulata</name>
    <dbReference type="NCBI Taxonomy" id="110450"/>
    <lineage>
        <taxon>Eukaryota</taxon>
        <taxon>Viridiplantae</taxon>
        <taxon>Streptophyta</taxon>
        <taxon>Embryophyta</taxon>
        <taxon>Tracheophyta</taxon>
        <taxon>Spermatophyta</taxon>
        <taxon>Magnoliopsida</taxon>
        <taxon>Liliopsida</taxon>
        <taxon>Poales</taxon>
        <taxon>Poaceae</taxon>
        <taxon>BOP clade</taxon>
        <taxon>Oryzoideae</taxon>
        <taxon>Oryzeae</taxon>
        <taxon>Oryzinae</taxon>
        <taxon>Oryza</taxon>
        <taxon>Oryza meyeriana</taxon>
    </lineage>
</organism>
<proteinExistence type="predicted"/>